<evidence type="ECO:0000313" key="2">
    <source>
        <dbReference type="Proteomes" id="UP000183567"/>
    </source>
</evidence>
<organism evidence="1 2">
    <name type="scientific">Rhizopogon vesiculosus</name>
    <dbReference type="NCBI Taxonomy" id="180088"/>
    <lineage>
        <taxon>Eukaryota</taxon>
        <taxon>Fungi</taxon>
        <taxon>Dikarya</taxon>
        <taxon>Basidiomycota</taxon>
        <taxon>Agaricomycotina</taxon>
        <taxon>Agaricomycetes</taxon>
        <taxon>Agaricomycetidae</taxon>
        <taxon>Boletales</taxon>
        <taxon>Suillineae</taxon>
        <taxon>Rhizopogonaceae</taxon>
        <taxon>Rhizopogon</taxon>
    </lineage>
</organism>
<keyword evidence="2" id="KW-1185">Reference proteome</keyword>
<comment type="caution">
    <text evidence="1">The sequence shown here is derived from an EMBL/GenBank/DDBJ whole genome shotgun (WGS) entry which is preliminary data.</text>
</comment>
<dbReference type="Proteomes" id="UP000183567">
    <property type="component" value="Unassembled WGS sequence"/>
</dbReference>
<dbReference type="SUPFAM" id="SSF52047">
    <property type="entry name" value="RNI-like"/>
    <property type="match status" value="1"/>
</dbReference>
<dbReference type="OrthoDB" id="3543113at2759"/>
<dbReference type="Gene3D" id="3.80.10.10">
    <property type="entry name" value="Ribonuclease Inhibitor"/>
    <property type="match status" value="1"/>
</dbReference>
<evidence type="ECO:0008006" key="3">
    <source>
        <dbReference type="Google" id="ProtNLM"/>
    </source>
</evidence>
<reference evidence="1 2" key="1">
    <citation type="submission" date="2016-03" db="EMBL/GenBank/DDBJ databases">
        <title>Comparative genomics of the ectomycorrhizal sister species Rhizopogon vinicolor and Rhizopogon vesiculosus (Basidiomycota: Boletales) reveals a divergence of the mating type B locus.</title>
        <authorList>
            <person name="Mujic A.B."/>
            <person name="Kuo A."/>
            <person name="Tritt A."/>
            <person name="Lipzen A."/>
            <person name="Chen C."/>
            <person name="Johnson J."/>
            <person name="Sharma A."/>
            <person name="Barry K."/>
            <person name="Grigoriev I.V."/>
            <person name="Spatafora J.W."/>
        </authorList>
    </citation>
    <scope>NUCLEOTIDE SEQUENCE [LARGE SCALE GENOMIC DNA]</scope>
    <source>
        <strain evidence="1 2">AM-OR11-056</strain>
    </source>
</reference>
<proteinExistence type="predicted"/>
<gene>
    <name evidence="1" type="ORF">AZE42_08627</name>
</gene>
<dbReference type="AlphaFoldDB" id="A0A1J8R695"/>
<accession>A0A1J8R695</accession>
<dbReference type="InterPro" id="IPR032675">
    <property type="entry name" value="LRR_dom_sf"/>
</dbReference>
<sequence>MTIGIPLIKSALLASLGARCPSIQKLNFAYGTDVEGSLDAMSEAICGWRNLVYLQTGVLDTRVLAHLASLSSLKSLHFTSYDSVDDTPPDSILTFISELDELSITAPSYSLLTRCLRNVHFLGCRSAVLSMDDSDSQLPYVPDIPDLFVSLSECFPPALERLSIDVQVDPDDLRYHHFSIDFDVIAPLLSFSCFRKLDLDWLCTTDIDDDALKSMAQSWPQLEIFRFGAATALLESPSATFIGFIHLIRYCRHLREIMMSFRACPIDINSEPFSKTIPNEKITYIEVGDSPIVGSIAVACQIHSLLPSLSHVNHGYWVWIWAFKPPSIVALGDEWDRVNQYLRMLTKGAEIREKMGELSQECSLTA</sequence>
<dbReference type="EMBL" id="LVVM01000197">
    <property type="protein sequence ID" value="OJA21328.1"/>
    <property type="molecule type" value="Genomic_DNA"/>
</dbReference>
<protein>
    <recommendedName>
        <fullName evidence="3">F-box domain-containing protein</fullName>
    </recommendedName>
</protein>
<name>A0A1J8R695_9AGAM</name>
<evidence type="ECO:0000313" key="1">
    <source>
        <dbReference type="EMBL" id="OJA21328.1"/>
    </source>
</evidence>